<sequence>MLTFNTENMAPQYFALPAPTMNYIFKNLQPQHLIKLYQTSKFFYNKFRRNIIQNLEIVDNGEAEVLNPTKSVICVSNPVLSKLADFWITDSFIYRSSWTDEYIAKFTNIYVKKVELCDYIKWEEYEALTKSETIEEIKVKEIFRDDEPVCIEDIISRIPNATSIEISESTFTDTSCATLASLNHKAKLSNIIIRNINTDFNFTFVDGTDNNVFLEKC</sequence>
<accession>A0A914Y0N7</accession>
<dbReference type="Proteomes" id="UP000887577">
    <property type="component" value="Unplaced"/>
</dbReference>
<dbReference type="WBParaSite" id="PSU_v2.g12349.t1">
    <property type="protein sequence ID" value="PSU_v2.g12349.t1"/>
    <property type="gene ID" value="PSU_v2.g12349"/>
</dbReference>
<proteinExistence type="predicted"/>
<organism evidence="1 2">
    <name type="scientific">Panagrolaimus superbus</name>
    <dbReference type="NCBI Taxonomy" id="310955"/>
    <lineage>
        <taxon>Eukaryota</taxon>
        <taxon>Metazoa</taxon>
        <taxon>Ecdysozoa</taxon>
        <taxon>Nematoda</taxon>
        <taxon>Chromadorea</taxon>
        <taxon>Rhabditida</taxon>
        <taxon>Tylenchina</taxon>
        <taxon>Panagrolaimomorpha</taxon>
        <taxon>Panagrolaimoidea</taxon>
        <taxon>Panagrolaimidae</taxon>
        <taxon>Panagrolaimus</taxon>
    </lineage>
</organism>
<keyword evidence="1" id="KW-1185">Reference proteome</keyword>
<evidence type="ECO:0000313" key="2">
    <source>
        <dbReference type="WBParaSite" id="PSU_v2.g12349.t1"/>
    </source>
</evidence>
<reference evidence="2" key="1">
    <citation type="submission" date="2022-11" db="UniProtKB">
        <authorList>
            <consortium name="WormBaseParasite"/>
        </authorList>
    </citation>
    <scope>IDENTIFICATION</scope>
</reference>
<dbReference type="AlphaFoldDB" id="A0A914Y0N7"/>
<protein>
    <submittedName>
        <fullName evidence="2">F-box domain-containing protein</fullName>
    </submittedName>
</protein>
<evidence type="ECO:0000313" key="1">
    <source>
        <dbReference type="Proteomes" id="UP000887577"/>
    </source>
</evidence>
<name>A0A914Y0N7_9BILA</name>